<dbReference type="PANTHER" id="PTHR33055:SF3">
    <property type="entry name" value="PUTATIVE TRANSPOSASE FOR IS117-RELATED"/>
    <property type="match status" value="1"/>
</dbReference>
<feature type="coiled-coil region" evidence="1">
    <location>
        <begin position="187"/>
        <end position="214"/>
    </location>
</feature>
<dbReference type="AlphaFoldDB" id="A0A9X2FST5"/>
<feature type="domain" description="Transposase IS116/IS110/IS902 C-terminal" evidence="3">
    <location>
        <begin position="211"/>
        <end position="289"/>
    </location>
</feature>
<dbReference type="Proteomes" id="UP001139477">
    <property type="component" value="Unassembled WGS sequence"/>
</dbReference>
<evidence type="ECO:0000259" key="3">
    <source>
        <dbReference type="Pfam" id="PF02371"/>
    </source>
</evidence>
<organism evidence="4 5">
    <name type="scientific">Limimaricola litoreus</name>
    <dbReference type="NCBI Taxonomy" id="2955316"/>
    <lineage>
        <taxon>Bacteria</taxon>
        <taxon>Pseudomonadati</taxon>
        <taxon>Pseudomonadota</taxon>
        <taxon>Alphaproteobacteria</taxon>
        <taxon>Rhodobacterales</taxon>
        <taxon>Paracoccaceae</taxon>
        <taxon>Limimaricola</taxon>
    </lineage>
</organism>
<gene>
    <name evidence="4" type="ORF">NHG85_16110</name>
</gene>
<reference evidence="4" key="1">
    <citation type="submission" date="2022-06" db="EMBL/GenBank/DDBJ databases">
        <title>Limimaricola sediminis sp. nov., isolated from an intertidal sediment.</title>
        <authorList>
            <person name="Shao X."/>
        </authorList>
    </citation>
    <scope>NUCLEOTIDE SEQUENCE</scope>
    <source>
        <strain evidence="4">ASW11-118</strain>
    </source>
</reference>
<proteinExistence type="predicted"/>
<dbReference type="InterPro" id="IPR047650">
    <property type="entry name" value="Transpos_IS110"/>
</dbReference>
<dbReference type="RefSeq" id="WP_253334256.1">
    <property type="nucleotide sequence ID" value="NZ_JAMYXC010000258.1"/>
</dbReference>
<dbReference type="GO" id="GO:0006313">
    <property type="term" value="P:DNA transposition"/>
    <property type="evidence" value="ECO:0007669"/>
    <property type="project" value="InterPro"/>
</dbReference>
<dbReference type="InterPro" id="IPR003346">
    <property type="entry name" value="Transposase_20"/>
</dbReference>
<evidence type="ECO:0000313" key="5">
    <source>
        <dbReference type="Proteomes" id="UP001139477"/>
    </source>
</evidence>
<dbReference type="EMBL" id="JAMYXC010000258">
    <property type="protein sequence ID" value="MCP1170030.1"/>
    <property type="molecule type" value="Genomic_DNA"/>
</dbReference>
<evidence type="ECO:0000259" key="2">
    <source>
        <dbReference type="Pfam" id="PF01548"/>
    </source>
</evidence>
<dbReference type="GO" id="GO:0004803">
    <property type="term" value="F:transposase activity"/>
    <property type="evidence" value="ECO:0007669"/>
    <property type="project" value="InterPro"/>
</dbReference>
<evidence type="ECO:0000256" key="1">
    <source>
        <dbReference type="SAM" id="Coils"/>
    </source>
</evidence>
<accession>A0A9X2FST5</accession>
<sequence length="342" mass="38396">MEKITIVGVDLAKNVFQLHAADREGRAVMKKRVTRSRFLSIMSQIEPCVVAMEACATSHHWARELNAMGHEVRLIPPIYVKPFLKRQKNDANDAEAIVEAAMRPSMRTVPVKSREQQSLAMLFRTRELLVMQRTQLVNALRAHLAEHGVIVPGGRRSVDPFIRALEDTANNLPDPVREVGNLYLDRIAQTASEIAALERRIEEHSREHEVAQRLRTIPGVGPVTAMAIEAFAPALETFQRGRDFSAWLGLVPRQHSSGGKQRLGRTSKMGQRDIRRLLISGAMSIIHWKGRNGGKPGSWLARMLPNKPRMVIAIALANKLARIVWAIMTRKEVYRDPEGAVC</sequence>
<feature type="domain" description="Transposase IS110-like N-terminal" evidence="2">
    <location>
        <begin position="7"/>
        <end position="146"/>
    </location>
</feature>
<evidence type="ECO:0000313" key="4">
    <source>
        <dbReference type="EMBL" id="MCP1170030.1"/>
    </source>
</evidence>
<keyword evidence="1" id="KW-0175">Coiled coil</keyword>
<dbReference type="Pfam" id="PF02371">
    <property type="entry name" value="Transposase_20"/>
    <property type="match status" value="1"/>
</dbReference>
<comment type="caution">
    <text evidence="4">The sequence shown here is derived from an EMBL/GenBank/DDBJ whole genome shotgun (WGS) entry which is preliminary data.</text>
</comment>
<name>A0A9X2FST5_9RHOB</name>
<dbReference type="GO" id="GO:0003677">
    <property type="term" value="F:DNA binding"/>
    <property type="evidence" value="ECO:0007669"/>
    <property type="project" value="InterPro"/>
</dbReference>
<dbReference type="Pfam" id="PF01548">
    <property type="entry name" value="DEDD_Tnp_IS110"/>
    <property type="match status" value="1"/>
</dbReference>
<keyword evidence="5" id="KW-1185">Reference proteome</keyword>
<dbReference type="InterPro" id="IPR002525">
    <property type="entry name" value="Transp_IS110-like_N"/>
</dbReference>
<protein>
    <submittedName>
        <fullName evidence="4">IS110 family transposase</fullName>
    </submittedName>
</protein>
<dbReference type="NCBIfam" id="NF033542">
    <property type="entry name" value="transpos_IS110"/>
    <property type="match status" value="1"/>
</dbReference>
<dbReference type="PANTHER" id="PTHR33055">
    <property type="entry name" value="TRANSPOSASE FOR INSERTION SEQUENCE ELEMENT IS1111A"/>
    <property type="match status" value="1"/>
</dbReference>